<dbReference type="EMBL" id="QFOI01000012">
    <property type="protein sequence ID" value="PZP52126.1"/>
    <property type="molecule type" value="Genomic_DNA"/>
</dbReference>
<keyword evidence="1" id="KW-0328">Glycosyltransferase</keyword>
<dbReference type="InterPro" id="IPR002201">
    <property type="entry name" value="Glyco_trans_9"/>
</dbReference>
<name>A0A2W5H257_9SPHI</name>
<reference evidence="3 4" key="1">
    <citation type="submission" date="2017-11" db="EMBL/GenBank/DDBJ databases">
        <title>Infants hospitalized years apart are colonized by the same room-sourced microbial strains.</title>
        <authorList>
            <person name="Brooks B."/>
            <person name="Olm M.R."/>
            <person name="Firek B.A."/>
            <person name="Baker R."/>
            <person name="Thomas B.C."/>
            <person name="Morowitz M.J."/>
            <person name="Banfield J.F."/>
        </authorList>
    </citation>
    <scope>NUCLEOTIDE SEQUENCE [LARGE SCALE GENOMIC DNA]</scope>
    <source>
        <strain evidence="3">S2_009_000_R2_76</strain>
    </source>
</reference>
<dbReference type="Proteomes" id="UP000249645">
    <property type="component" value="Unassembled WGS sequence"/>
</dbReference>
<organism evidence="3 4">
    <name type="scientific">Pseudopedobacter saltans</name>
    <dbReference type="NCBI Taxonomy" id="151895"/>
    <lineage>
        <taxon>Bacteria</taxon>
        <taxon>Pseudomonadati</taxon>
        <taxon>Bacteroidota</taxon>
        <taxon>Sphingobacteriia</taxon>
        <taxon>Sphingobacteriales</taxon>
        <taxon>Sphingobacteriaceae</taxon>
        <taxon>Pseudopedobacter</taxon>
    </lineage>
</organism>
<evidence type="ECO:0000256" key="2">
    <source>
        <dbReference type="ARBA" id="ARBA00022679"/>
    </source>
</evidence>
<dbReference type="SUPFAM" id="SSF53756">
    <property type="entry name" value="UDP-Glycosyltransferase/glycogen phosphorylase"/>
    <property type="match status" value="1"/>
</dbReference>
<comment type="caution">
    <text evidence="3">The sequence shown here is derived from an EMBL/GenBank/DDBJ whole genome shotgun (WGS) entry which is preliminary data.</text>
</comment>
<dbReference type="InterPro" id="IPR051199">
    <property type="entry name" value="LPS_LOS_Heptosyltrfase"/>
</dbReference>
<evidence type="ECO:0000256" key="1">
    <source>
        <dbReference type="ARBA" id="ARBA00022676"/>
    </source>
</evidence>
<accession>A0A2W5H257</accession>
<keyword evidence="2 3" id="KW-0808">Transferase</keyword>
<dbReference type="Pfam" id="PF01075">
    <property type="entry name" value="Glyco_transf_9"/>
    <property type="match status" value="1"/>
</dbReference>
<proteinExistence type="predicted"/>
<dbReference type="CDD" id="cd03789">
    <property type="entry name" value="GT9_LPS_heptosyltransferase"/>
    <property type="match status" value="1"/>
</dbReference>
<dbReference type="GO" id="GO:0005829">
    <property type="term" value="C:cytosol"/>
    <property type="evidence" value="ECO:0007669"/>
    <property type="project" value="TreeGrafter"/>
</dbReference>
<dbReference type="GO" id="GO:0009244">
    <property type="term" value="P:lipopolysaccharide core region biosynthetic process"/>
    <property type="evidence" value="ECO:0007669"/>
    <property type="project" value="TreeGrafter"/>
</dbReference>
<evidence type="ECO:0000313" key="4">
    <source>
        <dbReference type="Proteomes" id="UP000249645"/>
    </source>
</evidence>
<evidence type="ECO:0000313" key="3">
    <source>
        <dbReference type="EMBL" id="PZP52126.1"/>
    </source>
</evidence>
<dbReference type="GO" id="GO:0008713">
    <property type="term" value="F:ADP-heptose-lipopolysaccharide heptosyltransferase activity"/>
    <property type="evidence" value="ECO:0007669"/>
    <property type="project" value="TreeGrafter"/>
</dbReference>
<protein>
    <submittedName>
        <fullName evidence="3">Glycosyl transferase</fullName>
    </submittedName>
</protein>
<gene>
    <name evidence="3" type="ORF">DI598_01545</name>
</gene>
<dbReference type="AlphaFoldDB" id="A0A2W5H257"/>
<dbReference type="PANTHER" id="PTHR30160:SF1">
    <property type="entry name" value="LIPOPOLYSACCHARIDE 1,2-N-ACETYLGLUCOSAMINETRANSFERASE-RELATED"/>
    <property type="match status" value="1"/>
</dbReference>
<sequence length="327" mass="37330">MKILIIRFSSIGDIVLTSPVVRCLKKQLPQAEIHYLTKPAFASIVESNPYLSKTKLLDKDWKKMMKDLQTEKYDLIVDLHHNIRTLRIKWGLRSVKSVSFNKLNYEKWLMVRFKVNKLPNLHIVDRYLQAVQYLQVRNDDAGLDFFIKDQERMSISDMLPDSHQSGYIGVVIGASYETKQLPFHKLSELCQKLRGPIVLLGGKEDMENGQKLSALNPEKIFDACGKFSLMESAFLVSKADQVISHDTGLMHIAAAFQKPIISVWGNTIPGFGMYPYYGKSKSQNISFEVDHLPCRPCSKIGFHSCPKKHFRCMEEQDIDAMSAIVNA</sequence>
<dbReference type="PANTHER" id="PTHR30160">
    <property type="entry name" value="TETRAACYLDISACCHARIDE 4'-KINASE-RELATED"/>
    <property type="match status" value="1"/>
</dbReference>
<dbReference type="Gene3D" id="3.40.50.2000">
    <property type="entry name" value="Glycogen Phosphorylase B"/>
    <property type="match status" value="2"/>
</dbReference>